<dbReference type="Pfam" id="PF13529">
    <property type="entry name" value="Peptidase_C39_2"/>
    <property type="match status" value="1"/>
</dbReference>
<feature type="domain" description="Peptidase C39-like" evidence="1">
    <location>
        <begin position="212"/>
        <end position="364"/>
    </location>
</feature>
<evidence type="ECO:0000259" key="1">
    <source>
        <dbReference type="Pfam" id="PF13529"/>
    </source>
</evidence>
<dbReference type="EMBL" id="CAEZXR010000098">
    <property type="protein sequence ID" value="CAB4702303.1"/>
    <property type="molecule type" value="Genomic_DNA"/>
</dbReference>
<organism evidence="2">
    <name type="scientific">freshwater metagenome</name>
    <dbReference type="NCBI Taxonomy" id="449393"/>
    <lineage>
        <taxon>unclassified sequences</taxon>
        <taxon>metagenomes</taxon>
        <taxon>ecological metagenomes</taxon>
    </lineage>
</organism>
<dbReference type="InterPro" id="IPR039564">
    <property type="entry name" value="Peptidase_C39-like"/>
</dbReference>
<dbReference type="AlphaFoldDB" id="A0A6J6PYQ2"/>
<reference evidence="2" key="1">
    <citation type="submission" date="2020-05" db="EMBL/GenBank/DDBJ databases">
        <authorList>
            <person name="Chiriac C."/>
            <person name="Salcher M."/>
            <person name="Ghai R."/>
            <person name="Kavagutti S V."/>
        </authorList>
    </citation>
    <scope>NUCLEOTIDE SEQUENCE</scope>
</reference>
<evidence type="ECO:0000313" key="2">
    <source>
        <dbReference type="EMBL" id="CAB4702303.1"/>
    </source>
</evidence>
<proteinExistence type="predicted"/>
<sequence>MVLALVVGALAPVTTPLTPAAQAAPSRAIDLVRWADGDSLATGTSAGTRVRGERVVLATPVATTTYDGRGYDVGRWTSPWVEPGFALTQLVASWAARTPGDSWIEVQVRGRAADGRVASWDTLGRWASGDRYVERTTASGQDDDLASVDVDTWKSTGGLTSWQVRVALMRRTGATTRAPSISSVGAVASRLPTSSVAVSAPGVVSRAGGLVLDVPRYSQMTHDGHYPQWGGGGEAWCSPTSTSMVLGYYDALPAPSTYAWVPDGHVDPWVDAAARATYDHDYDGTGNWPFNTAYAAALTSDAYVTRLASLREAERYVAAGIPLVASISFGHGELGGAPISASAGHLLVIVGFTASGDVVVNDPAAPDRAGVRRTYDRAELEDAWLPTSGGLVYVITDDDHPVPAGL</sequence>
<accession>A0A6J6PYQ2</accession>
<name>A0A6J6PYQ2_9ZZZZ</name>
<gene>
    <name evidence="2" type="ORF">UFOPK2579_00997</name>
</gene>
<dbReference type="CDD" id="cd02549">
    <property type="entry name" value="Peptidase_C39A"/>
    <property type="match status" value="1"/>
</dbReference>
<dbReference type="InterPro" id="IPR039563">
    <property type="entry name" value="Peptidase_C39_single_dom"/>
</dbReference>
<protein>
    <submittedName>
        <fullName evidence="2">Unannotated protein</fullName>
    </submittedName>
</protein>
<dbReference type="Gene3D" id="3.90.70.10">
    <property type="entry name" value="Cysteine proteinases"/>
    <property type="match status" value="1"/>
</dbReference>